<dbReference type="InterPro" id="IPR005225">
    <property type="entry name" value="Small_GTP-bd"/>
</dbReference>
<comment type="subcellular location">
    <subcellularLocation>
        <location evidence="6">Cell membrane</location>
        <topology evidence="6">Peripheral membrane protein</topology>
        <orientation evidence="6">Cytoplasmic side</orientation>
    </subcellularLocation>
</comment>
<dbReference type="Pfam" id="PF03144">
    <property type="entry name" value="GTP_EFTU_D2"/>
    <property type="match status" value="1"/>
</dbReference>
<feature type="domain" description="Tr-type G" evidence="7">
    <location>
        <begin position="2"/>
        <end position="183"/>
    </location>
</feature>
<comment type="similarity">
    <text evidence="1 6">Belongs to the TRAFAC class translation factor GTPase superfamily. Classic translation factor GTPase family. LepA subfamily.</text>
</comment>
<dbReference type="SUPFAM" id="SSF54980">
    <property type="entry name" value="EF-G C-terminal domain-like"/>
    <property type="match status" value="2"/>
</dbReference>
<accession>A0ABT7HPR2</accession>
<keyword evidence="3 6" id="KW-0378">Hydrolase</keyword>
<dbReference type="Gene3D" id="3.30.70.240">
    <property type="match status" value="1"/>
</dbReference>
<evidence type="ECO:0000256" key="2">
    <source>
        <dbReference type="ARBA" id="ARBA00022741"/>
    </source>
</evidence>
<feature type="binding site" evidence="6">
    <location>
        <begin position="14"/>
        <end position="19"/>
    </location>
    <ligand>
        <name>GTP</name>
        <dbReference type="ChEBI" id="CHEBI:37565"/>
    </ligand>
</feature>
<proteinExistence type="inferred from homology"/>
<keyword evidence="6" id="KW-0472">Membrane</keyword>
<dbReference type="InterPro" id="IPR035647">
    <property type="entry name" value="EFG_III/V"/>
</dbReference>
<keyword evidence="8" id="KW-0251">Elongation factor</keyword>
<dbReference type="InterPro" id="IPR027417">
    <property type="entry name" value="P-loop_NTPase"/>
</dbReference>
<dbReference type="GO" id="GO:0003746">
    <property type="term" value="F:translation elongation factor activity"/>
    <property type="evidence" value="ECO:0007669"/>
    <property type="project" value="UniProtKB-KW"/>
</dbReference>
<dbReference type="Gene3D" id="3.30.70.2570">
    <property type="entry name" value="Elongation factor 4, C-terminal domain"/>
    <property type="match status" value="1"/>
</dbReference>
<keyword evidence="2 6" id="KW-0547">Nucleotide-binding</keyword>
<evidence type="ECO:0000256" key="3">
    <source>
        <dbReference type="ARBA" id="ARBA00022801"/>
    </source>
</evidence>
<dbReference type="EC" id="3.6.5.n1" evidence="6"/>
<comment type="catalytic activity">
    <reaction evidence="6">
        <text>GTP + H2O = GDP + phosphate + H(+)</text>
        <dbReference type="Rhea" id="RHEA:19669"/>
        <dbReference type="ChEBI" id="CHEBI:15377"/>
        <dbReference type="ChEBI" id="CHEBI:15378"/>
        <dbReference type="ChEBI" id="CHEBI:37565"/>
        <dbReference type="ChEBI" id="CHEBI:43474"/>
        <dbReference type="ChEBI" id="CHEBI:58189"/>
        <dbReference type="EC" id="3.6.5.n1"/>
    </reaction>
</comment>
<evidence type="ECO:0000259" key="7">
    <source>
        <dbReference type="PROSITE" id="PS51722"/>
    </source>
</evidence>
<dbReference type="PANTHER" id="PTHR43512:SF4">
    <property type="entry name" value="TRANSLATION FACTOR GUF1 HOMOLOG, CHLOROPLASTIC"/>
    <property type="match status" value="1"/>
</dbReference>
<dbReference type="CDD" id="cd03709">
    <property type="entry name" value="lepA_C"/>
    <property type="match status" value="1"/>
</dbReference>
<dbReference type="PANTHER" id="PTHR43512">
    <property type="entry name" value="TRANSLATION FACTOR GUF1-RELATED"/>
    <property type="match status" value="1"/>
</dbReference>
<dbReference type="Proteomes" id="UP001173801">
    <property type="component" value="Unassembled WGS sequence"/>
</dbReference>
<dbReference type="InterPro" id="IPR006297">
    <property type="entry name" value="EF-4"/>
</dbReference>
<dbReference type="InterPro" id="IPR000640">
    <property type="entry name" value="EFG_V-like"/>
</dbReference>
<gene>
    <name evidence="6 8" type="primary">lepA</name>
    <name evidence="8" type="ORF">NYG85_05830</name>
</gene>
<keyword evidence="6" id="KW-1003">Cell membrane</keyword>
<keyword evidence="4 6" id="KW-0648">Protein biosynthesis</keyword>
<dbReference type="InterPro" id="IPR038363">
    <property type="entry name" value="LepA_C_sf"/>
</dbReference>
<dbReference type="InterPro" id="IPR035654">
    <property type="entry name" value="LepA_IV"/>
</dbReference>
<dbReference type="Pfam" id="PF00679">
    <property type="entry name" value="EFG_C"/>
    <property type="match status" value="1"/>
</dbReference>
<dbReference type="Pfam" id="PF00009">
    <property type="entry name" value="GTP_EFTU"/>
    <property type="match status" value="1"/>
</dbReference>
<dbReference type="SMART" id="SM00838">
    <property type="entry name" value="EFG_C"/>
    <property type="match status" value="1"/>
</dbReference>
<dbReference type="CDD" id="cd01890">
    <property type="entry name" value="LepA"/>
    <property type="match status" value="1"/>
</dbReference>
<reference evidence="8" key="2">
    <citation type="journal article" date="2023" name="Microorganisms">
        <title>Isolation and Genomic Characteristics of Cat-Borne Campylobacter felis sp. nov. and Sheep-Borne Campylobacter ovis sp. nov.</title>
        <authorList>
            <person name="Wang H."/>
            <person name="Li Y."/>
            <person name="Gu Y."/>
            <person name="Zhou G."/>
            <person name="Chen X."/>
            <person name="Zhang X."/>
            <person name="Shao Z."/>
            <person name="Zhang J."/>
            <person name="Zhang M."/>
        </authorList>
    </citation>
    <scope>NUCLEOTIDE SEQUENCE</scope>
    <source>
        <strain evidence="8">PS10</strain>
    </source>
</reference>
<comment type="caution">
    <text evidence="8">The sequence shown here is derived from an EMBL/GenBank/DDBJ whole genome shotgun (WGS) entry which is preliminary data.</text>
</comment>
<protein>
    <recommendedName>
        <fullName evidence="6">Elongation factor 4</fullName>
        <shortName evidence="6">EF-4</shortName>
        <ecNumber evidence="6">3.6.5.n1</ecNumber>
    </recommendedName>
    <alternativeName>
        <fullName evidence="6">Ribosomal back-translocase LepA</fullName>
    </alternativeName>
</protein>
<dbReference type="InterPro" id="IPR031157">
    <property type="entry name" value="G_TR_CS"/>
</dbReference>
<reference evidence="8" key="1">
    <citation type="submission" date="2022-08" db="EMBL/GenBank/DDBJ databases">
        <authorList>
            <person name="Wang H."/>
        </authorList>
    </citation>
    <scope>NUCLEOTIDE SEQUENCE</scope>
    <source>
        <strain evidence="8">PS10</strain>
    </source>
</reference>
<evidence type="ECO:0000256" key="5">
    <source>
        <dbReference type="ARBA" id="ARBA00023134"/>
    </source>
</evidence>
<keyword evidence="9" id="KW-1185">Reference proteome</keyword>
<dbReference type="HAMAP" id="MF_00071">
    <property type="entry name" value="LepA"/>
    <property type="match status" value="1"/>
</dbReference>
<dbReference type="InterPro" id="IPR000795">
    <property type="entry name" value="T_Tr_GTP-bd_dom"/>
</dbReference>
<dbReference type="InterPro" id="IPR013842">
    <property type="entry name" value="LepA_CTD"/>
</dbReference>
<keyword evidence="5 6" id="KW-0342">GTP-binding</keyword>
<dbReference type="NCBIfam" id="TIGR00231">
    <property type="entry name" value="small_GTP"/>
    <property type="match status" value="1"/>
</dbReference>
<comment type="function">
    <text evidence="6">Required for accurate and efficient protein synthesis under certain stress conditions. May act as a fidelity factor of the translation reaction, by catalyzing a one-codon backward translocation of tRNAs on improperly translocated ribosomes. Back-translocation proceeds from a post-translocation (POST) complex to a pre-translocation (PRE) complex, thus giving elongation factor G a second chance to translocate the tRNAs correctly. Binds to ribosomes in a GTP-dependent manner.</text>
</comment>
<sequence>MKNIRNFSIIAHIDHGKSTLADRLISECGAVSDRKMSSQIMDTMDIEKERGITIKAQSVRLNYKNKDGEFVLNLIDTPGHVDFSYEVSRSLASCEGALLVVDASQGVEAQTIANVYIALENNLEIIPVINKIDLPAADPQRVKDEIEHIIGLDCSGAIEVSAKSGIGINELLEAIVSRVPPPNGDEAKPTKALIYDSWFDNYLGALTLVRVYDGKIAKNDEILVMGTNKKHVVLDLMYPNPIAPIKTKSINTGEVGVVVLGLKNVSDVQVGDTITIAKNPTKEPVGGFERAKPFVFAGIYPIDTDKFEDLRDALDKLKLNDSSISYEPETSIALGFGFRVGFLGLLHMEVVKERLEREFNLDLIATAPTVTYEVVQTDGKILRIQNPSELPPVNKIENIKEPYVKSTIITPTEFLGNIITLLNNRRAVQTKMDYITPERVLLEYDIPMNEIVMDFYDKLKSATKGYASFDYEPSDYRVGNLVKLDIKVAGEIVDALSIIVPESKSQSKGRDFVKAMKEIVPRQLFEVAIQASIGNKVIARENVKSMGKNVTAKCYGGDITRKRKLLEKQKEGKKRMKAIGKVHLPQEAFLSVLKID</sequence>
<dbReference type="GO" id="GO:0016787">
    <property type="term" value="F:hydrolase activity"/>
    <property type="evidence" value="ECO:0007669"/>
    <property type="project" value="UniProtKB-KW"/>
</dbReference>
<dbReference type="RefSeq" id="WP_284937549.1">
    <property type="nucleotide sequence ID" value="NZ_JANURM010000005.1"/>
</dbReference>
<evidence type="ECO:0000313" key="9">
    <source>
        <dbReference type="Proteomes" id="UP001173801"/>
    </source>
</evidence>
<evidence type="ECO:0000313" key="8">
    <source>
        <dbReference type="EMBL" id="MDL0088891.1"/>
    </source>
</evidence>
<dbReference type="InterPro" id="IPR004161">
    <property type="entry name" value="EFTu-like_2"/>
</dbReference>
<dbReference type="PROSITE" id="PS51722">
    <property type="entry name" value="G_TR_2"/>
    <property type="match status" value="1"/>
</dbReference>
<evidence type="ECO:0000256" key="4">
    <source>
        <dbReference type="ARBA" id="ARBA00022917"/>
    </source>
</evidence>
<dbReference type="Pfam" id="PF06421">
    <property type="entry name" value="LepA_C"/>
    <property type="match status" value="1"/>
</dbReference>
<feature type="binding site" evidence="6">
    <location>
        <begin position="130"/>
        <end position="133"/>
    </location>
    <ligand>
        <name>GTP</name>
        <dbReference type="ChEBI" id="CHEBI:37565"/>
    </ligand>
</feature>
<evidence type="ECO:0000256" key="6">
    <source>
        <dbReference type="HAMAP-Rule" id="MF_00071"/>
    </source>
</evidence>
<dbReference type="CDD" id="cd16260">
    <property type="entry name" value="EF4_III"/>
    <property type="match status" value="1"/>
</dbReference>
<dbReference type="PRINTS" id="PR00315">
    <property type="entry name" value="ELONGATNFCT"/>
</dbReference>
<organism evidence="8 9">
    <name type="scientific">Campylobacter gastrosuis</name>
    <dbReference type="NCBI Taxonomy" id="2974576"/>
    <lineage>
        <taxon>Bacteria</taxon>
        <taxon>Pseudomonadati</taxon>
        <taxon>Campylobacterota</taxon>
        <taxon>Epsilonproteobacteria</taxon>
        <taxon>Campylobacterales</taxon>
        <taxon>Campylobacteraceae</taxon>
        <taxon>Campylobacter</taxon>
    </lineage>
</organism>
<dbReference type="EMBL" id="JANURM010000005">
    <property type="protein sequence ID" value="MDL0088891.1"/>
    <property type="molecule type" value="Genomic_DNA"/>
</dbReference>
<dbReference type="Gene3D" id="3.40.50.300">
    <property type="entry name" value="P-loop containing nucleotide triphosphate hydrolases"/>
    <property type="match status" value="1"/>
</dbReference>
<dbReference type="Gene3D" id="2.40.30.10">
    <property type="entry name" value="Translation factors"/>
    <property type="match status" value="1"/>
</dbReference>
<evidence type="ECO:0000256" key="1">
    <source>
        <dbReference type="ARBA" id="ARBA00005454"/>
    </source>
</evidence>
<dbReference type="SUPFAM" id="SSF52540">
    <property type="entry name" value="P-loop containing nucleoside triphosphate hydrolases"/>
    <property type="match status" value="1"/>
</dbReference>
<dbReference type="PROSITE" id="PS00301">
    <property type="entry name" value="G_TR_1"/>
    <property type="match status" value="1"/>
</dbReference>
<name>A0ABT7HPR2_9BACT</name>
<dbReference type="NCBIfam" id="TIGR01393">
    <property type="entry name" value="lepA"/>
    <property type="match status" value="1"/>
</dbReference>
<dbReference type="Gene3D" id="3.30.70.870">
    <property type="entry name" value="Elongation Factor G (Translational Gtpase), domain 3"/>
    <property type="match status" value="1"/>
</dbReference>